<evidence type="ECO:0000259" key="4">
    <source>
        <dbReference type="PROSITE" id="PS50222"/>
    </source>
</evidence>
<evidence type="ECO:0000256" key="2">
    <source>
        <dbReference type="SAM" id="MobiDB-lite"/>
    </source>
</evidence>
<keyword evidence="3" id="KW-0812">Transmembrane</keyword>
<dbReference type="PANTHER" id="PTHR16213:SF78">
    <property type="entry name" value="SELENOPROTEIN N"/>
    <property type="match status" value="1"/>
</dbReference>
<protein>
    <submittedName>
        <fullName evidence="5">Selenoprotein N</fullName>
    </submittedName>
</protein>
<evidence type="ECO:0000256" key="1">
    <source>
        <dbReference type="SAM" id="Coils"/>
    </source>
</evidence>
<dbReference type="GO" id="GO:0005509">
    <property type="term" value="F:calcium ion binding"/>
    <property type="evidence" value="ECO:0007669"/>
    <property type="project" value="InterPro"/>
</dbReference>
<proteinExistence type="predicted"/>
<evidence type="ECO:0000256" key="3">
    <source>
        <dbReference type="SAM" id="Phobius"/>
    </source>
</evidence>
<dbReference type="GO" id="GO:0055074">
    <property type="term" value="P:calcium ion homeostasis"/>
    <property type="evidence" value="ECO:0007669"/>
    <property type="project" value="TreeGrafter"/>
</dbReference>
<reference evidence="5" key="1">
    <citation type="submission" date="2018-11" db="EMBL/GenBank/DDBJ databases">
        <authorList>
            <person name="Alioto T."/>
            <person name="Alioto T."/>
        </authorList>
    </citation>
    <scope>NUCLEOTIDE SEQUENCE</scope>
</reference>
<evidence type="ECO:0000313" key="5">
    <source>
        <dbReference type="EMBL" id="VDI65352.1"/>
    </source>
</evidence>
<dbReference type="PANTHER" id="PTHR16213">
    <property type="entry name" value="SELENOPROTEIN N"/>
    <property type="match status" value="1"/>
</dbReference>
<accession>A0A8B6GKX8</accession>
<evidence type="ECO:0000313" key="6">
    <source>
        <dbReference type="Proteomes" id="UP000596742"/>
    </source>
</evidence>
<comment type="caution">
    <text evidence="5">The sequence shown here is derived from an EMBL/GenBank/DDBJ whole genome shotgun (WGS) entry which is preliminary data.</text>
</comment>
<feature type="transmembrane region" description="Helical" evidence="3">
    <location>
        <begin position="95"/>
        <end position="116"/>
    </location>
</feature>
<dbReference type="InterPro" id="IPR002048">
    <property type="entry name" value="EF_hand_dom"/>
</dbReference>
<feature type="coiled-coil region" evidence="1">
    <location>
        <begin position="256"/>
        <end position="283"/>
    </location>
</feature>
<gene>
    <name evidence="5" type="ORF">MGAL_10B081934</name>
</gene>
<dbReference type="AlphaFoldDB" id="A0A8B6GKX8"/>
<feature type="domain" description="EF-hand" evidence="4">
    <location>
        <begin position="137"/>
        <end position="172"/>
    </location>
</feature>
<dbReference type="OrthoDB" id="10062435at2759"/>
<keyword evidence="3" id="KW-0472">Membrane</keyword>
<sequence length="639" mass="74281">MSSPPDKGGTGDNEVRRRKTRSQSKTENNDGQSQLNSEESNGTNQEVVVQTTESPPATSEAIEQQTQQQQWQPQPYYQEVLVVPPNRIIFAIPKWVVYIGTAVIGILFVALGGFVGDKIYKTYFLPGQMLPNMTFSAVGDEGWEFFKKYDRDGDLKLSLDEYETLYHTLIASGINVTTDLQYKADYTVGKDEQTITMQAFFQPLLLETMNTNLSDPNLLFTNIDESQDNLEEDHKEEHVLDNEEDIEEEIEEDHVVDHEKDHMEDLEEEYKVFQSALDKLSDSEQIDSLKGLQEWKTPNKETRDFGVTQFKGFLPPNNSFIDEPGKVYQIWNINSTSLPDIPSHRSSNKWLPPRVEDELVVIHQLLSMFHPRPFLRSRFPPQGGVASVRAYNKEYLDISFRLHAEFQLSEPPYNPMWFTPAQFTGNLIISRDYKKIIYFHMYVPTDKKLNVDMEWINDIETAAAMQVDIGFLPQMEMNMVSTTTDLDKTLKAIKWTNEIPEFDVKRKIEIKMYPFKEELEKDPHQPVYSKTASHFLQNYKFPVMMYLALKNGTIVHRVNANDFMHSPEGEYSVSMMDSFWQLFSGDEGLIPTRKVTTQRPELFREKRMEKRDEIPPEHTNEEKYLQFLKEGVRRAQNYL</sequence>
<feature type="region of interest" description="Disordered" evidence="2">
    <location>
        <begin position="1"/>
        <end position="67"/>
    </location>
</feature>
<keyword evidence="1" id="KW-0175">Coiled coil</keyword>
<dbReference type="Proteomes" id="UP000596742">
    <property type="component" value="Unassembled WGS sequence"/>
</dbReference>
<name>A0A8B6GKX8_MYTGA</name>
<dbReference type="EMBL" id="UYJE01008605">
    <property type="protein sequence ID" value="VDI65352.1"/>
    <property type="molecule type" value="Genomic_DNA"/>
</dbReference>
<feature type="compositionally biased region" description="Polar residues" evidence="2">
    <location>
        <begin position="23"/>
        <end position="63"/>
    </location>
</feature>
<organism evidence="5 6">
    <name type="scientific">Mytilus galloprovincialis</name>
    <name type="common">Mediterranean mussel</name>
    <dbReference type="NCBI Taxonomy" id="29158"/>
    <lineage>
        <taxon>Eukaryota</taxon>
        <taxon>Metazoa</taxon>
        <taxon>Spiralia</taxon>
        <taxon>Lophotrochozoa</taxon>
        <taxon>Mollusca</taxon>
        <taxon>Bivalvia</taxon>
        <taxon>Autobranchia</taxon>
        <taxon>Pteriomorphia</taxon>
        <taxon>Mytilida</taxon>
        <taxon>Mytiloidea</taxon>
        <taxon>Mytilidae</taxon>
        <taxon>Mytilinae</taxon>
        <taxon>Mytilus</taxon>
    </lineage>
</organism>
<keyword evidence="3" id="KW-1133">Transmembrane helix</keyword>
<keyword evidence="6" id="KW-1185">Reference proteome</keyword>
<dbReference type="PROSITE" id="PS50222">
    <property type="entry name" value="EF_HAND_2"/>
    <property type="match status" value="1"/>
</dbReference>
<dbReference type="GO" id="GO:0005789">
    <property type="term" value="C:endoplasmic reticulum membrane"/>
    <property type="evidence" value="ECO:0007669"/>
    <property type="project" value="TreeGrafter"/>
</dbReference>